<feature type="compositionally biased region" description="Low complexity" evidence="4">
    <location>
        <begin position="10"/>
        <end position="24"/>
    </location>
</feature>
<dbReference type="EMBL" id="JZWI01000032">
    <property type="protein sequence ID" value="KLN53573.1"/>
    <property type="molecule type" value="Genomic_DNA"/>
</dbReference>
<dbReference type="PROSITE" id="PS51077">
    <property type="entry name" value="HTH_ICLR"/>
    <property type="match status" value="1"/>
</dbReference>
<dbReference type="PATRIC" id="fig|34073.19.peg.5375"/>
<keyword evidence="3" id="KW-0804">Transcription</keyword>
<proteinExistence type="predicted"/>
<evidence type="ECO:0000259" key="6">
    <source>
        <dbReference type="PROSITE" id="PS51078"/>
    </source>
</evidence>
<evidence type="ECO:0000256" key="2">
    <source>
        <dbReference type="ARBA" id="ARBA00023125"/>
    </source>
</evidence>
<evidence type="ECO:0000259" key="5">
    <source>
        <dbReference type="PROSITE" id="PS51077"/>
    </source>
</evidence>
<dbReference type="PANTHER" id="PTHR30136:SF24">
    <property type="entry name" value="HTH-TYPE TRANSCRIPTIONAL REPRESSOR ALLR"/>
    <property type="match status" value="1"/>
</dbReference>
<reference evidence="7 8" key="1">
    <citation type="submission" date="2015-03" db="EMBL/GenBank/DDBJ databases">
        <title>Genome sequence of Variovorax paradoxus TBEA6.</title>
        <authorList>
            <person name="Poehlein A."/>
            <person name="Schuldes J."/>
            <person name="Wuebbeler J.H."/>
            <person name="Hiessl S."/>
            <person name="Steinbuechel A."/>
            <person name="Daniel R."/>
        </authorList>
    </citation>
    <scope>NUCLEOTIDE SEQUENCE [LARGE SCALE GENOMIC DNA]</scope>
    <source>
        <strain evidence="7 8">TBEA6</strain>
    </source>
</reference>
<dbReference type="SMART" id="SM00346">
    <property type="entry name" value="HTH_ICLR"/>
    <property type="match status" value="1"/>
</dbReference>
<evidence type="ECO:0000256" key="3">
    <source>
        <dbReference type="ARBA" id="ARBA00023163"/>
    </source>
</evidence>
<dbReference type="Pfam" id="PF09339">
    <property type="entry name" value="HTH_IclR"/>
    <property type="match status" value="1"/>
</dbReference>
<dbReference type="AlphaFoldDB" id="A0A0H2LTI8"/>
<evidence type="ECO:0000313" key="8">
    <source>
        <dbReference type="Proteomes" id="UP000035170"/>
    </source>
</evidence>
<dbReference type="InterPro" id="IPR005471">
    <property type="entry name" value="Tscrpt_reg_IclR_N"/>
</dbReference>
<dbReference type="InterPro" id="IPR050707">
    <property type="entry name" value="HTH_MetabolicPath_Reg"/>
</dbReference>
<feature type="region of interest" description="Disordered" evidence="4">
    <location>
        <begin position="1"/>
        <end position="24"/>
    </location>
</feature>
<name>A0A0H2LTI8_VARPD</name>
<dbReference type="PANTHER" id="PTHR30136">
    <property type="entry name" value="HELIX-TURN-HELIX TRANSCRIPTIONAL REGULATOR, ICLR FAMILY"/>
    <property type="match status" value="1"/>
</dbReference>
<evidence type="ECO:0000313" key="7">
    <source>
        <dbReference type="EMBL" id="KLN53573.1"/>
    </source>
</evidence>
<dbReference type="InterPro" id="IPR036390">
    <property type="entry name" value="WH_DNA-bd_sf"/>
</dbReference>
<keyword evidence="8" id="KW-1185">Reference proteome</keyword>
<dbReference type="InterPro" id="IPR014757">
    <property type="entry name" value="Tscrpt_reg_IclR_C"/>
</dbReference>
<dbReference type="InterPro" id="IPR029016">
    <property type="entry name" value="GAF-like_dom_sf"/>
</dbReference>
<gene>
    <name evidence="7" type="primary">allR3</name>
    <name evidence="7" type="ORF">VPARA_52590</name>
</gene>
<dbReference type="InterPro" id="IPR036388">
    <property type="entry name" value="WH-like_DNA-bd_sf"/>
</dbReference>
<dbReference type="GO" id="GO:0003700">
    <property type="term" value="F:DNA-binding transcription factor activity"/>
    <property type="evidence" value="ECO:0007669"/>
    <property type="project" value="TreeGrafter"/>
</dbReference>
<organism evidence="7 8">
    <name type="scientific">Variovorax paradoxus</name>
    <dbReference type="NCBI Taxonomy" id="34073"/>
    <lineage>
        <taxon>Bacteria</taxon>
        <taxon>Pseudomonadati</taxon>
        <taxon>Pseudomonadota</taxon>
        <taxon>Betaproteobacteria</taxon>
        <taxon>Burkholderiales</taxon>
        <taxon>Comamonadaceae</taxon>
        <taxon>Variovorax</taxon>
    </lineage>
</organism>
<dbReference type="SUPFAM" id="SSF55781">
    <property type="entry name" value="GAF domain-like"/>
    <property type="match status" value="1"/>
</dbReference>
<dbReference type="PROSITE" id="PS51078">
    <property type="entry name" value="ICLR_ED"/>
    <property type="match status" value="1"/>
</dbReference>
<dbReference type="GO" id="GO:0003677">
    <property type="term" value="F:DNA binding"/>
    <property type="evidence" value="ECO:0007669"/>
    <property type="project" value="UniProtKB-KW"/>
</dbReference>
<feature type="domain" description="IclR-ED" evidence="6">
    <location>
        <begin position="90"/>
        <end position="271"/>
    </location>
</feature>
<dbReference type="SUPFAM" id="SSF46785">
    <property type="entry name" value="Winged helix' DNA-binding domain"/>
    <property type="match status" value="1"/>
</dbReference>
<dbReference type="Gene3D" id="3.30.450.40">
    <property type="match status" value="1"/>
</dbReference>
<dbReference type="Gene3D" id="1.10.10.10">
    <property type="entry name" value="Winged helix-like DNA-binding domain superfamily/Winged helix DNA-binding domain"/>
    <property type="match status" value="1"/>
</dbReference>
<evidence type="ECO:0000256" key="1">
    <source>
        <dbReference type="ARBA" id="ARBA00023015"/>
    </source>
</evidence>
<feature type="domain" description="HTH iclR-type" evidence="5">
    <location>
        <begin position="27"/>
        <end position="89"/>
    </location>
</feature>
<comment type="caution">
    <text evidence="7">The sequence shown here is derived from an EMBL/GenBank/DDBJ whole genome shotgun (WGS) entry which is preliminary data.</text>
</comment>
<dbReference type="Proteomes" id="UP000035170">
    <property type="component" value="Unassembled WGS sequence"/>
</dbReference>
<protein>
    <submittedName>
        <fullName evidence="7">HTH-type transcriptional repressor AllR</fullName>
    </submittedName>
</protein>
<keyword evidence="2" id="KW-0238">DNA-binding</keyword>
<evidence type="ECO:0000256" key="4">
    <source>
        <dbReference type="SAM" id="MobiDB-lite"/>
    </source>
</evidence>
<dbReference type="Pfam" id="PF01614">
    <property type="entry name" value="IclR_C"/>
    <property type="match status" value="1"/>
</dbReference>
<keyword evidence="1" id="KW-0805">Transcription regulation</keyword>
<sequence length="273" mass="29459">MKSSLSTASKPTKPGTKPTKPVRVRPVPGVTRAIAILRLLGRSAHAMGVKAIADELELVPSTCLHILRALIVEDLVKIDSDTKRYSLGTGMLSLARNAIESSSFASLAQPVLDALANDWNVTMIGVETHDMEPMVVLALSRSNAPFRLHVDVGSRFPALVSATGRLVAAFSSETWPQIEKRFKALRWDKPIDLATWKREVEQVRKRGFSIDRGYYMSGVTVIAVPLLDASGRVAHTLVATGLSDKLAGTAGTDLALAMKKEADALAALLPSRR</sequence>
<dbReference type="GO" id="GO:0045892">
    <property type="term" value="P:negative regulation of DNA-templated transcription"/>
    <property type="evidence" value="ECO:0007669"/>
    <property type="project" value="TreeGrafter"/>
</dbReference>
<accession>A0A0H2LTI8</accession>